<dbReference type="PANTHER" id="PTHR31734:SF2">
    <property type="entry name" value="AUXIN-RESPONSIVE PROTEIN IAA26"/>
    <property type="match status" value="1"/>
</dbReference>
<dbReference type="SUPFAM" id="SSF54277">
    <property type="entry name" value="CAD &amp; PB1 domains"/>
    <property type="match status" value="1"/>
</dbReference>
<keyword evidence="5 8" id="KW-0804">Transcription</keyword>
<comment type="function">
    <text evidence="8">Aux/IAA proteins are short-lived transcriptional factors that function as repressors of early auxin response genes at low auxin concentrations.</text>
</comment>
<proteinExistence type="inferred from homology"/>
<dbReference type="AlphaFoldDB" id="A0A835D829"/>
<evidence type="ECO:0000259" key="10">
    <source>
        <dbReference type="PROSITE" id="PS51745"/>
    </source>
</evidence>
<dbReference type="EMBL" id="JABCRI010000015">
    <property type="protein sequence ID" value="KAF8393451.1"/>
    <property type="molecule type" value="Genomic_DNA"/>
</dbReference>
<evidence type="ECO:0000256" key="2">
    <source>
        <dbReference type="ARBA" id="ARBA00006728"/>
    </source>
</evidence>
<name>A0A835D829_TETSI</name>
<keyword evidence="6 8" id="KW-0539">Nucleus</keyword>
<evidence type="ECO:0000256" key="4">
    <source>
        <dbReference type="ARBA" id="ARBA00023015"/>
    </source>
</evidence>
<dbReference type="GO" id="GO:0006355">
    <property type="term" value="P:regulation of DNA-templated transcription"/>
    <property type="evidence" value="ECO:0007669"/>
    <property type="project" value="InterPro"/>
</dbReference>
<evidence type="ECO:0000256" key="3">
    <source>
        <dbReference type="ARBA" id="ARBA00022491"/>
    </source>
</evidence>
<dbReference type="GO" id="GO:0009734">
    <property type="term" value="P:auxin-activated signaling pathway"/>
    <property type="evidence" value="ECO:0007669"/>
    <property type="project" value="UniProtKB-UniRule"/>
</dbReference>
<accession>A0A835D829</accession>
<evidence type="ECO:0000256" key="7">
    <source>
        <dbReference type="ARBA" id="ARBA00023294"/>
    </source>
</evidence>
<comment type="similarity">
    <text evidence="2 8">Belongs to the Aux/IAA family.</text>
</comment>
<dbReference type="OrthoDB" id="615826at2759"/>
<feature type="region of interest" description="Disordered" evidence="9">
    <location>
        <begin position="233"/>
        <end position="254"/>
    </location>
</feature>
<feature type="domain" description="PB1" evidence="10">
    <location>
        <begin position="265"/>
        <end position="369"/>
    </location>
</feature>
<evidence type="ECO:0000256" key="8">
    <source>
        <dbReference type="RuleBase" id="RU004549"/>
    </source>
</evidence>
<keyword evidence="3 8" id="KW-0678">Repressor</keyword>
<dbReference type="OMA" id="NGREWIV"/>
<gene>
    <name evidence="11" type="ORF">HHK36_021695</name>
</gene>
<evidence type="ECO:0000313" key="11">
    <source>
        <dbReference type="EMBL" id="KAF8393451.1"/>
    </source>
</evidence>
<dbReference type="InterPro" id="IPR053793">
    <property type="entry name" value="PB1-like"/>
</dbReference>
<evidence type="ECO:0000256" key="1">
    <source>
        <dbReference type="ARBA" id="ARBA00004123"/>
    </source>
</evidence>
<dbReference type="InterPro" id="IPR003311">
    <property type="entry name" value="AUX_IAA"/>
</dbReference>
<evidence type="ECO:0000256" key="6">
    <source>
        <dbReference type="ARBA" id="ARBA00023242"/>
    </source>
</evidence>
<dbReference type="PANTHER" id="PTHR31734">
    <property type="entry name" value="AUXIN-RESPONSIVE PROTEIN IAA17"/>
    <property type="match status" value="1"/>
</dbReference>
<dbReference type="PROSITE" id="PS51745">
    <property type="entry name" value="PB1"/>
    <property type="match status" value="1"/>
</dbReference>
<dbReference type="FunFam" id="3.10.20.90:FF:000225">
    <property type="entry name" value="Auxin-responsive protein"/>
    <property type="match status" value="1"/>
</dbReference>
<keyword evidence="7 8" id="KW-0927">Auxin signaling pathway</keyword>
<evidence type="ECO:0000256" key="9">
    <source>
        <dbReference type="SAM" id="MobiDB-lite"/>
    </source>
</evidence>
<reference evidence="11 12" key="1">
    <citation type="submission" date="2020-04" db="EMBL/GenBank/DDBJ databases">
        <title>Plant Genome Project.</title>
        <authorList>
            <person name="Zhang R.-G."/>
        </authorList>
    </citation>
    <scope>NUCLEOTIDE SEQUENCE [LARGE SCALE GENOMIC DNA]</scope>
    <source>
        <strain evidence="11">YNK0</strain>
        <tissue evidence="11">Leaf</tissue>
    </source>
</reference>
<keyword evidence="4 8" id="KW-0805">Transcription regulation</keyword>
<organism evidence="11 12">
    <name type="scientific">Tetracentron sinense</name>
    <name type="common">Spur-leaf</name>
    <dbReference type="NCBI Taxonomy" id="13715"/>
    <lineage>
        <taxon>Eukaryota</taxon>
        <taxon>Viridiplantae</taxon>
        <taxon>Streptophyta</taxon>
        <taxon>Embryophyta</taxon>
        <taxon>Tracheophyta</taxon>
        <taxon>Spermatophyta</taxon>
        <taxon>Magnoliopsida</taxon>
        <taxon>Trochodendrales</taxon>
        <taxon>Trochodendraceae</taxon>
        <taxon>Tetracentron</taxon>
    </lineage>
</organism>
<sequence length="391" mass="42403">MEGCSRNGDICPQLLDLIPNGREWIVRRDGGSLGASEEKKLELRLGPPVEDWFIKENSKNNSRDRDESLLSFRCFSSMASRIHNSNNNTSGAKRGFLDTVETKGGEETWLINSNGNQNHKLSSSDKLAGAVFSSPWCSGTLNSPSSSAYQMKTQQQQQPNPSFLQCLSIPQTLPVIAKESSQPCSNKVGDLQNPEKKTCCTASANTAVPNSSQKRTAPAPVVGWPPIRSFRKNLASSSSSKPAPELQSVVPTEAASGKSESCGKGLFVKINMDGVPIGRKVDLKAYNSYEKLSSAVDELFRGLLAAQRDSSAAGNQNKKEEVTGITGLLDGSGEYTLVYEDNEGDRMLAGDVPWHMFVSTVKRLRLLKSSELPALRLGSNKQEKASVDSVK</sequence>
<comment type="caution">
    <text evidence="11">The sequence shown here is derived from an EMBL/GenBank/DDBJ whole genome shotgun (WGS) entry which is preliminary data.</text>
</comment>
<dbReference type="Gene3D" id="3.10.20.90">
    <property type="entry name" value="Phosphatidylinositol 3-kinase Catalytic Subunit, Chain A, domain 1"/>
    <property type="match status" value="1"/>
</dbReference>
<dbReference type="InterPro" id="IPR033389">
    <property type="entry name" value="AUX/IAA_dom"/>
</dbReference>
<keyword evidence="12" id="KW-1185">Reference proteome</keyword>
<dbReference type="Proteomes" id="UP000655225">
    <property type="component" value="Unassembled WGS sequence"/>
</dbReference>
<evidence type="ECO:0000313" key="12">
    <source>
        <dbReference type="Proteomes" id="UP000655225"/>
    </source>
</evidence>
<evidence type="ECO:0000256" key="5">
    <source>
        <dbReference type="ARBA" id="ARBA00023163"/>
    </source>
</evidence>
<comment type="subunit">
    <text evidence="8">Homodimers and heterodimers.</text>
</comment>
<protein>
    <recommendedName>
        <fullName evidence="8">Auxin-responsive protein</fullName>
    </recommendedName>
</protein>
<dbReference type="Pfam" id="PF02309">
    <property type="entry name" value="AUX_IAA"/>
    <property type="match status" value="1"/>
</dbReference>
<comment type="subcellular location">
    <subcellularLocation>
        <location evidence="1 8">Nucleus</location>
    </subcellularLocation>
</comment>
<dbReference type="GO" id="GO:0005634">
    <property type="term" value="C:nucleus"/>
    <property type="evidence" value="ECO:0007669"/>
    <property type="project" value="UniProtKB-SubCell"/>
</dbReference>